<reference evidence="1" key="1">
    <citation type="journal article" date="2013" name="Nature">
        <title>Draft genome of the wheat A-genome progenitor Triticum urartu.</title>
        <authorList>
            <person name="Ling H.Q."/>
            <person name="Zhao S."/>
            <person name="Liu D."/>
            <person name="Wang J."/>
            <person name="Sun H."/>
            <person name="Zhang C."/>
            <person name="Fan H."/>
            <person name="Li D."/>
            <person name="Dong L."/>
            <person name="Tao Y."/>
            <person name="Gao C."/>
            <person name="Wu H."/>
            <person name="Li Y."/>
            <person name="Cui Y."/>
            <person name="Guo X."/>
            <person name="Zheng S."/>
            <person name="Wang B."/>
            <person name="Yu K."/>
            <person name="Liang Q."/>
            <person name="Yang W."/>
            <person name="Lou X."/>
            <person name="Chen J."/>
            <person name="Feng M."/>
            <person name="Jian J."/>
            <person name="Zhang X."/>
            <person name="Luo G."/>
            <person name="Jiang Y."/>
            <person name="Liu J."/>
            <person name="Wang Z."/>
            <person name="Sha Y."/>
            <person name="Zhang B."/>
            <person name="Wu H."/>
            <person name="Tang D."/>
            <person name="Shen Q."/>
            <person name="Xue P."/>
            <person name="Zou S."/>
            <person name="Wang X."/>
            <person name="Liu X."/>
            <person name="Wang F."/>
            <person name="Yang Y."/>
            <person name="An X."/>
            <person name="Dong Z."/>
            <person name="Zhang K."/>
            <person name="Zhang X."/>
            <person name="Luo M.C."/>
            <person name="Dvorak J."/>
            <person name="Tong Y."/>
            <person name="Wang J."/>
            <person name="Yang H."/>
            <person name="Li Z."/>
            <person name="Wang D."/>
            <person name="Zhang A."/>
            <person name="Wang J."/>
        </authorList>
    </citation>
    <scope>NUCLEOTIDE SEQUENCE</scope>
</reference>
<proteinExistence type="predicted"/>
<dbReference type="AlphaFoldDB" id="M8A326"/>
<sequence>METSGAVGVQRGRRIERRRRGGCCEEMTVIWLCRDSRLDIRGEDNEADDGATCRQGSRARGRWWARGRGEVWLQQLGLARVCFSDVGSLKYYYGFIYESNDIGF</sequence>
<organism evidence="1">
    <name type="scientific">Triticum urartu</name>
    <name type="common">Red wild einkorn</name>
    <name type="synonym">Crithodium urartu</name>
    <dbReference type="NCBI Taxonomy" id="4572"/>
    <lineage>
        <taxon>Eukaryota</taxon>
        <taxon>Viridiplantae</taxon>
        <taxon>Streptophyta</taxon>
        <taxon>Embryophyta</taxon>
        <taxon>Tracheophyta</taxon>
        <taxon>Spermatophyta</taxon>
        <taxon>Magnoliopsida</taxon>
        <taxon>Liliopsida</taxon>
        <taxon>Poales</taxon>
        <taxon>Poaceae</taxon>
        <taxon>BOP clade</taxon>
        <taxon>Pooideae</taxon>
        <taxon>Triticodae</taxon>
        <taxon>Triticeae</taxon>
        <taxon>Triticinae</taxon>
        <taxon>Triticum</taxon>
    </lineage>
</organism>
<dbReference type="EMBL" id="KD177900">
    <property type="protein sequence ID" value="EMS54824.1"/>
    <property type="molecule type" value="Genomic_DNA"/>
</dbReference>
<gene>
    <name evidence="1" type="ORF">TRIUR3_05082</name>
</gene>
<protein>
    <submittedName>
        <fullName evidence="1">Uncharacterized protein</fullName>
    </submittedName>
</protein>
<name>M8A326_TRIUA</name>
<evidence type="ECO:0000313" key="1">
    <source>
        <dbReference type="EMBL" id="EMS54824.1"/>
    </source>
</evidence>
<accession>M8A326</accession>